<keyword evidence="3" id="KW-1185">Reference proteome</keyword>
<dbReference type="InterPro" id="IPR000477">
    <property type="entry name" value="RT_dom"/>
</dbReference>
<dbReference type="Pfam" id="PF00078">
    <property type="entry name" value="RVT_1"/>
    <property type="match status" value="1"/>
</dbReference>
<evidence type="ECO:0000313" key="2">
    <source>
        <dbReference type="EMBL" id="CAL4169984.1"/>
    </source>
</evidence>
<dbReference type="GO" id="GO:0071897">
    <property type="term" value="P:DNA biosynthetic process"/>
    <property type="evidence" value="ECO:0007669"/>
    <property type="project" value="UniProtKB-ARBA"/>
</dbReference>
<evidence type="ECO:0000259" key="1">
    <source>
        <dbReference type="PROSITE" id="PS50878"/>
    </source>
</evidence>
<dbReference type="PROSITE" id="PS50878">
    <property type="entry name" value="RT_POL"/>
    <property type="match status" value="1"/>
</dbReference>
<dbReference type="CDD" id="cd01650">
    <property type="entry name" value="RT_nLTR_like"/>
    <property type="match status" value="1"/>
</dbReference>
<gene>
    <name evidence="2" type="ORF">MNOR_LOCUS33940</name>
</gene>
<accession>A0AAV2SCH9</accession>
<feature type="domain" description="Reverse transcriptase" evidence="1">
    <location>
        <begin position="1"/>
        <end position="243"/>
    </location>
</feature>
<dbReference type="SUPFAM" id="SSF56672">
    <property type="entry name" value="DNA/RNA polymerases"/>
    <property type="match status" value="1"/>
</dbReference>
<comment type="caution">
    <text evidence="2">The sequence shown here is derived from an EMBL/GenBank/DDBJ whole genome shotgun (WGS) entry which is preliminary data.</text>
</comment>
<dbReference type="PANTHER" id="PTHR47027:SF20">
    <property type="entry name" value="REVERSE TRANSCRIPTASE-LIKE PROTEIN WITH RNA-DIRECTED DNA POLYMERASE DOMAIN"/>
    <property type="match status" value="1"/>
</dbReference>
<dbReference type="PANTHER" id="PTHR47027">
    <property type="entry name" value="REVERSE TRANSCRIPTASE DOMAIN-CONTAINING PROTEIN"/>
    <property type="match status" value="1"/>
</dbReference>
<dbReference type="Proteomes" id="UP001497623">
    <property type="component" value="Unassembled WGS sequence"/>
</dbReference>
<proteinExistence type="predicted"/>
<dbReference type="EMBL" id="CAXKWB010050545">
    <property type="protein sequence ID" value="CAL4169984.1"/>
    <property type="molecule type" value="Genomic_DNA"/>
</dbReference>
<reference evidence="2 3" key="1">
    <citation type="submission" date="2024-05" db="EMBL/GenBank/DDBJ databases">
        <authorList>
            <person name="Wallberg A."/>
        </authorList>
    </citation>
    <scope>NUCLEOTIDE SEQUENCE [LARGE SCALE GENOMIC DNA]</scope>
</reference>
<evidence type="ECO:0000313" key="3">
    <source>
        <dbReference type="Proteomes" id="UP001497623"/>
    </source>
</evidence>
<sequence length="247" mass="27901">MCMGTIIPIIKNKRQRTNNSDNFRGICLQSSFCKLLDILILHKESSKLQTSENQFGFKPKMSTSVAAAIVKDTIDYYKSKGGMVYCISLDASEAFDRVDFCKLFRLLIERNVNPIVIRLLINMYTSQKNCVRYSQSHSDVFNISNGVKLGGVLSPTLFCIYIDNLLESLKKSGFGCRMGDVYVGCVSYADDILLLCGSLYGLKEQIRICETYASEYKIIFNGNKCKLIIFSHHDNDQFPDVFVCGEC</sequence>
<dbReference type="AlphaFoldDB" id="A0AAV2SCH9"/>
<dbReference type="InterPro" id="IPR043502">
    <property type="entry name" value="DNA/RNA_pol_sf"/>
</dbReference>
<protein>
    <recommendedName>
        <fullName evidence="1">Reverse transcriptase domain-containing protein</fullName>
    </recommendedName>
</protein>
<name>A0AAV2SCH9_MEGNR</name>
<organism evidence="2 3">
    <name type="scientific">Meganyctiphanes norvegica</name>
    <name type="common">Northern krill</name>
    <name type="synonym">Thysanopoda norvegica</name>
    <dbReference type="NCBI Taxonomy" id="48144"/>
    <lineage>
        <taxon>Eukaryota</taxon>
        <taxon>Metazoa</taxon>
        <taxon>Ecdysozoa</taxon>
        <taxon>Arthropoda</taxon>
        <taxon>Crustacea</taxon>
        <taxon>Multicrustacea</taxon>
        <taxon>Malacostraca</taxon>
        <taxon>Eumalacostraca</taxon>
        <taxon>Eucarida</taxon>
        <taxon>Euphausiacea</taxon>
        <taxon>Euphausiidae</taxon>
        <taxon>Meganyctiphanes</taxon>
    </lineage>
</organism>